<dbReference type="GO" id="GO:0016787">
    <property type="term" value="F:hydrolase activity"/>
    <property type="evidence" value="ECO:0007669"/>
    <property type="project" value="UniProtKB-KW"/>
</dbReference>
<organism evidence="4 5">
    <name type="scientific">Longicatena caecimuris</name>
    <dbReference type="NCBI Taxonomy" id="1796635"/>
    <lineage>
        <taxon>Bacteria</taxon>
        <taxon>Bacillati</taxon>
        <taxon>Bacillota</taxon>
        <taxon>Erysipelotrichia</taxon>
        <taxon>Erysipelotrichales</taxon>
        <taxon>Erysipelotrichaceae</taxon>
        <taxon>Longicatena</taxon>
    </lineage>
</organism>
<dbReference type="PROSITE" id="PS51462">
    <property type="entry name" value="NUDIX"/>
    <property type="match status" value="1"/>
</dbReference>
<dbReference type="InterPro" id="IPR000086">
    <property type="entry name" value="NUDIX_hydrolase_dom"/>
</dbReference>
<dbReference type="PANTHER" id="PTHR43046">
    <property type="entry name" value="GDP-MANNOSE MANNOSYL HYDROLASE"/>
    <property type="match status" value="1"/>
</dbReference>
<feature type="domain" description="Nudix hydrolase" evidence="3">
    <location>
        <begin position="11"/>
        <end position="146"/>
    </location>
</feature>
<dbReference type="EMBL" id="SMBP01000037">
    <property type="protein sequence ID" value="TCU52252.1"/>
    <property type="molecule type" value="Genomic_DNA"/>
</dbReference>
<proteinExistence type="predicted"/>
<evidence type="ECO:0000259" key="3">
    <source>
        <dbReference type="PROSITE" id="PS51462"/>
    </source>
</evidence>
<gene>
    <name evidence="4" type="ORF">EDD61_1377</name>
</gene>
<dbReference type="AlphaFoldDB" id="A0A4R3SUL3"/>
<dbReference type="Gene3D" id="3.90.79.10">
    <property type="entry name" value="Nucleoside Triphosphate Pyrophosphohydrolase"/>
    <property type="match status" value="1"/>
</dbReference>
<keyword evidence="2" id="KW-0378">Hydrolase</keyword>
<dbReference type="InterPro" id="IPR015797">
    <property type="entry name" value="NUDIX_hydrolase-like_dom_sf"/>
</dbReference>
<name>A0A4R3SUL3_9FIRM</name>
<reference evidence="4 5" key="1">
    <citation type="submission" date="2019-03" db="EMBL/GenBank/DDBJ databases">
        <title>Genomic Encyclopedia of Type Strains, Phase IV (KMG-IV): sequencing the most valuable type-strain genomes for metagenomic binning, comparative biology and taxonomic classification.</title>
        <authorList>
            <person name="Goeker M."/>
        </authorList>
    </citation>
    <scope>NUCLEOTIDE SEQUENCE [LARGE SCALE GENOMIC DNA]</scope>
    <source>
        <strain evidence="4 5">DSM 29481</strain>
    </source>
</reference>
<sequence>MDNCYDSEKGTFRLRAGAILVRDGKVLMMKGRLAEGGKEVMYSLGGAIMFQETAEEAIIRETKEEIGLSIRVKRLVCIHENFFDVEDLGNNHEVSFYYLVEPVHEEDLKKPFLKTPLEEAVWIPIDDYQSYDAYPAFFKDTLKQLDDERIQTIVTRLAKECE</sequence>
<keyword evidence="5" id="KW-1185">Reference proteome</keyword>
<dbReference type="InterPro" id="IPR020084">
    <property type="entry name" value="NUDIX_hydrolase_CS"/>
</dbReference>
<dbReference type="PROSITE" id="PS00893">
    <property type="entry name" value="NUDIX_BOX"/>
    <property type="match status" value="1"/>
</dbReference>
<evidence type="ECO:0000313" key="4">
    <source>
        <dbReference type="EMBL" id="TCU52252.1"/>
    </source>
</evidence>
<evidence type="ECO:0000256" key="2">
    <source>
        <dbReference type="ARBA" id="ARBA00022801"/>
    </source>
</evidence>
<dbReference type="CDD" id="cd04688">
    <property type="entry name" value="NUDIX_Hydrolase"/>
    <property type="match status" value="1"/>
</dbReference>
<comment type="caution">
    <text evidence="4">The sequence shown here is derived from an EMBL/GenBank/DDBJ whole genome shotgun (WGS) entry which is preliminary data.</text>
</comment>
<dbReference type="RefSeq" id="WP_008689864.1">
    <property type="nucleotide sequence ID" value="NZ_AP024510.1"/>
</dbReference>
<comment type="cofactor">
    <cofactor evidence="1">
        <name>Mg(2+)</name>
        <dbReference type="ChEBI" id="CHEBI:18420"/>
    </cofactor>
</comment>
<accession>A0A4R3SUL3</accession>
<protein>
    <submittedName>
        <fullName evidence="4">ADP-ribose pyrophosphatase YjhB (NUDIX family)</fullName>
    </submittedName>
</protein>
<dbReference type="Proteomes" id="UP000295773">
    <property type="component" value="Unassembled WGS sequence"/>
</dbReference>
<dbReference type="GeneID" id="73794797"/>
<dbReference type="SUPFAM" id="SSF55811">
    <property type="entry name" value="Nudix"/>
    <property type="match status" value="1"/>
</dbReference>
<dbReference type="PANTHER" id="PTHR43046:SF14">
    <property type="entry name" value="MUTT_NUDIX FAMILY PROTEIN"/>
    <property type="match status" value="1"/>
</dbReference>
<evidence type="ECO:0000256" key="1">
    <source>
        <dbReference type="ARBA" id="ARBA00001946"/>
    </source>
</evidence>
<evidence type="ECO:0000313" key="5">
    <source>
        <dbReference type="Proteomes" id="UP000295773"/>
    </source>
</evidence>
<dbReference type="Pfam" id="PF00293">
    <property type="entry name" value="NUDIX"/>
    <property type="match status" value="1"/>
</dbReference>